<dbReference type="GO" id="GO:0006633">
    <property type="term" value="P:fatty acid biosynthetic process"/>
    <property type="evidence" value="ECO:0007669"/>
    <property type="project" value="InterPro"/>
</dbReference>
<gene>
    <name evidence="17" type="ORF">C900_01926</name>
</gene>
<dbReference type="InterPro" id="IPR054514">
    <property type="entry name" value="RhiE-like_linker"/>
</dbReference>
<dbReference type="PROSITE" id="PS52004">
    <property type="entry name" value="KS3_2"/>
    <property type="match status" value="3"/>
</dbReference>
<comment type="function">
    <text evidence="9">Involved in production of the polyketide antibiotic thailandamide.</text>
</comment>
<dbReference type="SMART" id="SM01294">
    <property type="entry name" value="PKS_PP_betabranch"/>
    <property type="match status" value="2"/>
</dbReference>
<dbReference type="InterPro" id="IPR013968">
    <property type="entry name" value="PKS_KR"/>
</dbReference>
<dbReference type="InterPro" id="IPR020807">
    <property type="entry name" value="PKS_DH"/>
</dbReference>
<name>L8JSV9_9BACT</name>
<comment type="similarity">
    <text evidence="11">Belongs to the enoyl-CoA hydratase/isomerase family.</text>
</comment>
<dbReference type="Pfam" id="PF08659">
    <property type="entry name" value="KR"/>
    <property type="match status" value="2"/>
</dbReference>
<dbReference type="PANTHER" id="PTHR43775">
    <property type="entry name" value="FATTY ACID SYNTHASE"/>
    <property type="match status" value="1"/>
</dbReference>
<evidence type="ECO:0000259" key="15">
    <source>
        <dbReference type="PROSITE" id="PS52004"/>
    </source>
</evidence>
<dbReference type="Gene3D" id="3.40.50.720">
    <property type="entry name" value="NAD(P)-binding Rossmann-like Domain"/>
    <property type="match status" value="2"/>
</dbReference>
<dbReference type="GO" id="GO:0031177">
    <property type="term" value="F:phosphopantetheine binding"/>
    <property type="evidence" value="ECO:0007669"/>
    <property type="project" value="InterPro"/>
</dbReference>
<dbReference type="InterPro" id="IPR049552">
    <property type="entry name" value="PKS_DH_N"/>
</dbReference>
<dbReference type="CDD" id="cd06558">
    <property type="entry name" value="crotonase-like"/>
    <property type="match status" value="2"/>
</dbReference>
<feature type="domain" description="PI-PLC Y-box" evidence="13">
    <location>
        <begin position="3724"/>
        <end position="3768"/>
    </location>
</feature>
<feature type="domain" description="PKS/mFAS DH" evidence="16">
    <location>
        <begin position="1262"/>
        <end position="1543"/>
    </location>
</feature>
<dbReference type="PROSITE" id="PS50075">
    <property type="entry name" value="CARRIER"/>
    <property type="match status" value="4"/>
</dbReference>
<keyword evidence="6" id="KW-0808">Transferase</keyword>
<evidence type="ECO:0000256" key="1">
    <source>
        <dbReference type="ARBA" id="ARBA00004496"/>
    </source>
</evidence>
<evidence type="ECO:0000256" key="2">
    <source>
        <dbReference type="ARBA" id="ARBA00004792"/>
    </source>
</evidence>
<dbReference type="CDD" id="cd00833">
    <property type="entry name" value="PKS"/>
    <property type="match status" value="3"/>
</dbReference>
<reference evidence="17 18" key="1">
    <citation type="submission" date="2012-12" db="EMBL/GenBank/DDBJ databases">
        <title>Genome assembly of Fulvivirga imtechensis AK7.</title>
        <authorList>
            <person name="Nupur N."/>
            <person name="Khatri I."/>
            <person name="Kumar R."/>
            <person name="Subramanian S."/>
            <person name="Pinnaka A."/>
        </authorList>
    </citation>
    <scope>NUCLEOTIDE SEQUENCE [LARGE SCALE GENOMIC DNA]</scope>
    <source>
        <strain evidence="17 18">AK7</strain>
    </source>
</reference>
<dbReference type="PROSITE" id="PS52019">
    <property type="entry name" value="PKS_MFAS_DH"/>
    <property type="match status" value="2"/>
</dbReference>
<evidence type="ECO:0000256" key="11">
    <source>
        <dbReference type="RuleBase" id="RU003707"/>
    </source>
</evidence>
<dbReference type="GO" id="GO:0005737">
    <property type="term" value="C:cytoplasm"/>
    <property type="evidence" value="ECO:0007669"/>
    <property type="project" value="UniProtKB-SubCell"/>
</dbReference>
<dbReference type="GO" id="GO:0005886">
    <property type="term" value="C:plasma membrane"/>
    <property type="evidence" value="ECO:0007669"/>
    <property type="project" value="TreeGrafter"/>
</dbReference>
<dbReference type="CDD" id="cd08953">
    <property type="entry name" value="KR_2_SDR_x"/>
    <property type="match status" value="2"/>
</dbReference>
<dbReference type="eggNOG" id="COG3321">
    <property type="taxonomic scope" value="Bacteria"/>
</dbReference>
<evidence type="ECO:0000256" key="9">
    <source>
        <dbReference type="ARBA" id="ARBA00054155"/>
    </source>
</evidence>
<dbReference type="SMART" id="SM00826">
    <property type="entry name" value="PKS_DH"/>
    <property type="match status" value="2"/>
</dbReference>
<dbReference type="Pfam" id="PF02801">
    <property type="entry name" value="Ketoacyl-synt_C"/>
    <property type="match status" value="3"/>
</dbReference>
<dbReference type="GO" id="GO:0003857">
    <property type="term" value="F:(3S)-3-hydroxyacyl-CoA dehydrogenase (NAD+) activity"/>
    <property type="evidence" value="ECO:0007669"/>
    <property type="project" value="UniProtKB-EC"/>
</dbReference>
<dbReference type="FunFam" id="3.40.47.10:FF:000019">
    <property type="entry name" value="Polyketide synthase type I"/>
    <property type="match status" value="2"/>
</dbReference>
<feature type="domain" description="Ketosynthase family 3 (KS3)" evidence="15">
    <location>
        <begin position="4161"/>
        <end position="4586"/>
    </location>
</feature>
<evidence type="ECO:0000259" key="13">
    <source>
        <dbReference type="PROSITE" id="PS50008"/>
    </source>
</evidence>
<comment type="subcellular location">
    <subcellularLocation>
        <location evidence="1">Cytoplasm</location>
    </subcellularLocation>
</comment>
<dbReference type="Pfam" id="PF21089">
    <property type="entry name" value="PKS_DH_N"/>
    <property type="match status" value="2"/>
</dbReference>
<feature type="domain" description="PKS/mFAS DH" evidence="16">
    <location>
        <begin position="3241"/>
        <end position="3520"/>
    </location>
</feature>
<evidence type="ECO:0000256" key="4">
    <source>
        <dbReference type="ARBA" id="ARBA00022490"/>
    </source>
</evidence>
<dbReference type="InterPro" id="IPR036736">
    <property type="entry name" value="ACP-like_sf"/>
</dbReference>
<comment type="pathway">
    <text evidence="2">Antibiotic biosynthesis.</text>
</comment>
<keyword evidence="7" id="KW-0677">Repeat</keyword>
<evidence type="ECO:0000256" key="6">
    <source>
        <dbReference type="ARBA" id="ARBA00022679"/>
    </source>
</evidence>
<evidence type="ECO:0000256" key="12">
    <source>
        <dbReference type="SAM" id="MobiDB-lite"/>
    </source>
</evidence>
<dbReference type="GO" id="GO:0004315">
    <property type="term" value="F:3-oxoacyl-[acyl-carrier-protein] synthase activity"/>
    <property type="evidence" value="ECO:0007669"/>
    <property type="project" value="InterPro"/>
</dbReference>
<feature type="region of interest" description="Disordered" evidence="12">
    <location>
        <begin position="598"/>
        <end position="648"/>
    </location>
</feature>
<dbReference type="PROSITE" id="PS00012">
    <property type="entry name" value="PHOSPHOPANTETHEINE"/>
    <property type="match status" value="3"/>
</dbReference>
<evidence type="ECO:0000256" key="5">
    <source>
        <dbReference type="ARBA" id="ARBA00022553"/>
    </source>
</evidence>
<dbReference type="InterPro" id="IPR016039">
    <property type="entry name" value="Thiolase-like"/>
</dbReference>
<dbReference type="EMBL" id="AMZN01000028">
    <property type="protein sequence ID" value="ELR72061.1"/>
    <property type="molecule type" value="Genomic_DNA"/>
</dbReference>
<dbReference type="SUPFAM" id="SSF51735">
    <property type="entry name" value="NAD(P)-binding Rossmann-fold domains"/>
    <property type="match status" value="2"/>
</dbReference>
<accession>L8JSV9</accession>
<dbReference type="PATRIC" id="fig|1237149.3.peg.1881"/>
<dbReference type="Pfam" id="PF00378">
    <property type="entry name" value="ECH_1"/>
    <property type="match status" value="2"/>
</dbReference>
<feature type="domain" description="Ketosynthase family 3 (KS3)" evidence="15">
    <location>
        <begin position="646"/>
        <end position="1077"/>
    </location>
</feature>
<dbReference type="OrthoDB" id="1230081at2"/>
<dbReference type="InterPro" id="IPR001711">
    <property type="entry name" value="PLipase_C_Pinositol-sp_Y"/>
</dbReference>
<dbReference type="InterPro" id="IPR014031">
    <property type="entry name" value="Ketoacyl_synth_C"/>
</dbReference>
<dbReference type="SMART" id="SM00825">
    <property type="entry name" value="PKS_KS"/>
    <property type="match status" value="3"/>
</dbReference>
<evidence type="ECO:0000256" key="8">
    <source>
        <dbReference type="ARBA" id="ARBA00049556"/>
    </source>
</evidence>
<dbReference type="Gene3D" id="1.10.1200.10">
    <property type="entry name" value="ACP-like"/>
    <property type="match status" value="4"/>
</dbReference>
<dbReference type="PROSITE" id="PS50008">
    <property type="entry name" value="PIPLC_Y_DOMAIN"/>
    <property type="match status" value="1"/>
</dbReference>
<dbReference type="SMART" id="SM00822">
    <property type="entry name" value="PKS_KR"/>
    <property type="match status" value="2"/>
</dbReference>
<dbReference type="InterPro" id="IPR050091">
    <property type="entry name" value="PKS_NRPS_Biosynth_Enz"/>
</dbReference>
<comment type="catalytic activity">
    <reaction evidence="8">
        <text>a (3S)-3-hydroxyacyl-CoA + NAD(+) = a 3-oxoacyl-CoA + NADH + H(+)</text>
        <dbReference type="Rhea" id="RHEA:22432"/>
        <dbReference type="ChEBI" id="CHEBI:15378"/>
        <dbReference type="ChEBI" id="CHEBI:57318"/>
        <dbReference type="ChEBI" id="CHEBI:57540"/>
        <dbReference type="ChEBI" id="CHEBI:57945"/>
        <dbReference type="ChEBI" id="CHEBI:90726"/>
        <dbReference type="EC" id="1.1.1.35"/>
    </reaction>
</comment>
<dbReference type="NCBIfam" id="NF005496">
    <property type="entry name" value="PRK07110.1"/>
    <property type="match status" value="1"/>
</dbReference>
<keyword evidence="4" id="KW-0963">Cytoplasm</keyword>
<dbReference type="Gene3D" id="1.10.1240.100">
    <property type="match status" value="3"/>
</dbReference>
<organism evidence="17 18">
    <name type="scientific">Fulvivirga imtechensis AK7</name>
    <dbReference type="NCBI Taxonomy" id="1237149"/>
    <lineage>
        <taxon>Bacteria</taxon>
        <taxon>Pseudomonadati</taxon>
        <taxon>Bacteroidota</taxon>
        <taxon>Cytophagia</taxon>
        <taxon>Cytophagales</taxon>
        <taxon>Fulvivirgaceae</taxon>
        <taxon>Fulvivirga</taxon>
    </lineage>
</organism>
<dbReference type="PROSITE" id="PS00166">
    <property type="entry name" value="ENOYL_COA_HYDRATASE"/>
    <property type="match status" value="1"/>
</dbReference>
<dbReference type="Gene3D" id="3.10.129.110">
    <property type="entry name" value="Polyketide synthase dehydratase"/>
    <property type="match status" value="2"/>
</dbReference>
<evidence type="ECO:0000256" key="10">
    <source>
        <dbReference type="PROSITE-ProRule" id="PRU01363"/>
    </source>
</evidence>
<dbReference type="Pfam" id="PF00550">
    <property type="entry name" value="PP-binding"/>
    <property type="match status" value="4"/>
</dbReference>
<dbReference type="InterPro" id="IPR001753">
    <property type="entry name" value="Enoyl-CoA_hydra/iso"/>
</dbReference>
<keyword evidence="3" id="KW-0596">Phosphopantetheine</keyword>
<sequence length="4820" mass="532410">MSSINTSNPNSRKGKKMKRRLKQIYQDLFKGKLTQKEALQEIRALKQQGQEKGMGTLLSAPVWEEDNISKPADESASAFAERHIILCEMSSIDEKRIETMIPGSHCLTLRSSQQNIAERFSEIAGTCFELIKNILHKKPSGKVLLQIVIPDNQEEKLFAGLSGLLKTAALENPHIAGQIILLQTDIFGDELVKRLELEKTRHQDEVIKYDNDGRRVLRLQEISTRGKAPKIAFKDRGVYLITGGFGGLGVLFAREIIRQTSKARIILAGRSELTPARKKVLEELSGTGTSVEYRQADIADPDQVGQLITYIKGHYKQINGIIHCAGINSDNFILKKTAEEFGRVLLPKVTGTFNLDQATHDIDLDFMVLFSSVASWLGNSGQADYAAANAFMDQYAVYRNALVETNKRKGKTISVNWPLWQEGGMRMDEATQEMLGEITGLRALTTPAGMQNFYRCLELQHEQVMVTDGDYTQIRHRLFERNKDRPPVESTHDFHDVLPLATSANGSDKRSLFEKALDFICGELASQLKIAPHQLDPQAPMEKYGIDSILAMNLTNQLEKSFGSLPKTLFFEYQTAHELTEYFTKSFPDVLKALFSKNNEGSSSQKPGDVAMPKPQLQARQRSGGRFLRQRQEPVSVKNSKTDHDSDPIAIVGLSGRYPEAKDIREYWQNLRQGKDCIIEVPKDRWDWRDYYSEDRTKGGHHYSKWGGFIEGVDEFDPRFFNIAPREAANIDPQERLFLQHAWMAIEDAGYTRDSLQIADEQDLAGQVGVYVGVMYGEYQLFGARGKGMALMNSYASIANRVSYVLNLHGPSMTLDTMCSSSLTAIHLACQDLQLGRTNLAIAGGVNVSIHPNKYLYLSTGQFISSDGHCQSFGEGGDGYIPGEGVGVVILKRLSEAERDGNHIYGIIKGSALNHGGKTNGYSVPNPKAQAAAITRALSEANIDPRHISYIEAHGTGTKLGDPIEIAALNQAFKKHTEDNGFCLIGSAKSNIGHCESAAGIAGLTKVLLQLKHKEIVSSLHSQKLNPYIDFNDTPFTVNQTLTPWRQPEIEGKLLPRIAGISSFGAGGSNAHIIIQEYVPSAEVSQTVAPVAHDTTVVIPLSARTAEQLKQKATDLLDFIRAFQPDLIAMAYTLQVGREAMDERLGFVVSSIDQLADKLTAYINGEQGVADTYHGQVKRNKEVFGKDTDLQKDTEQWIAQKQLGRLLDLWVKGIDLDWSRLYGDNRPNLISLPAYPFARERYWIDTTDTEELMSNASAPVLHPLLHVNTSDLVQQCYSSTFSGNEFFFADYPLNGNGSGQKMLPAVAYLEMARAAVEKSMPAKEGSELIELHDLVWGQPFIAAENKQIAIALLTKDGDGVDFEIYSKDEAEEVIHCQGSASFVPSANQKLDTEQLKGQTKEGRLTANELYTIFIEAGMSYPAAHQGVVFVDRGVDQVLAQLRIPEAVGVSQKDYQLHPAIVDSALHAAIALNVSQPVIPFAVASIRIASACTTEMLAWVRYTLGSRATDDIIQLDIDLCDPQGNICVQMRGVACQQESLNTAAQVDIPVQTVSSPALKEPRQIPLPLHVAKGNGSGEPSQSFANVALKKPTAISLAAPDDLDPGKIKRTSAKAAVVLTDTTIGFSSKDSRSSTVPLVSLYDHGNGIFSILIEAGGTNKLSDDLTNQLLLVLNTVQKAPSVKVLILKGSKGGFLHGGRNEYNVAVEQKLYQAIASFPYPVIAAMQGNAAGAGFLVGALCDFMICSREANYYYTIPQEGIFPSDHEYQLFEGRFGAELASDFLYCSETYTGQQLQAKGWTCPILPQEQVEGYTEDLALALAKKSETSLALLKQHLARHIVKLTNGLSVLSAMTTGRMSDEAVPGITLPAKHIRLETHDNVLVIRIGMTRKKYGIKALVKDVKNIFSRIDSTSSYKSMVLVSEYPDFLPENKLETAVSEIMDLQQLSLELPIPVIAVLDSDTSGRAWFFSQFCEACIYNVEGRYSIGDIRQSPELAQQAVMIFQHRFGNYFGKEILLAGTEYSGRELQQRAGNLNIAEQGEGLSAALQLAASWTKLPSDTLMSWKKQRALSIKQKVEELPAWLETEGETFKALPASPVSINLKSEVITATAHPEGILVVKMEDREAKNMFSDAFTQGITEVFGHIEQAEEYKVVVLTGYDNYFASGGTKEALLAIQEGKSKFTDTKIYQLAMKCKLPVIAAMQGHGIGAGWAMGMFADLVLFSEESKYVSPYMTYGFTPGAGATFIFPEKTGYDLARETLLTAQEYAGDHFRDRGLRVPVLRRAQVNEAALELAGKIAKCSRSVLIALKHQFTHNLQEPLKETIELELAMHEKTFVGQQDTLQQIKDNFHQGERTVELRISKHSEPVSTQNSDPTREVPSGDSVMASVRQFLAEELHLQEHEIEEDTQFVDLGLDSVTGVTLVRRINDKYKTSIEATKIYSYPTLSELSRYVMEEAGKSDLLPDKSATVISAVPATEIQRNGEPTGSSQHSNARFAVADSIKKMLAEELHLQEHEIDEDTQFIDLGLDSITGVTWIRRINEKYKTSIEATKIYSYPTLSELSGHVKEEAEKLGTVPSELGQPVIPARPFSDHVALKAKAERVLPPTLKKLTSWRNRPVFKGLRAQYPDHAQSIAVVGMAGQFPMSGNLDDFWKNIAAGKNCISEVPQKRWDINTFYHEGEPVPGKTNSKWAGLMEGYDLFDPLFFNISPTDAESMDPQQRVLLQACWESIENAGYSPKSLSGSRCGVYMGCASGDYHLLSRELQISAQGFTGGATSILAARICYLLNLQGPCVSIDTACSSSLVAIASACDSLVSGSCDMAMAGGVYVMVGPDMHIKSSQAGMLSRDGKCHTFDQKANGFVPGEGVGVVILKRLADAQKDNDIIHGVIEGWGVNQDGKTNGITAPNEESQIRLEREVYDRFKIDPDSIQLVEAHGTGTKLGDPIEVNALKQSFKNYTKKKEYCALGSVKSNIGHCLTAAGVASFIKTLLALKHQQLPPTINYDSLNEHIALKDSPFYVNNELKEWKAGEAGKRQAAISAFGFSGTNAHIVLSEYVAPVENKRSVSVITQDSKIIVPLSAKTADQLKQKAIDLLAFIRREPSIDLVEMTYTLQIGRDAMDERLALMAGSVEQLAEKLQAYADGTQGISDIFQGQVKSNKEGLSIINRDDDLKRSIIDTWISQKKLTKLADLWVKGIELDWNRLYGENKPKRTSLPTYPFAKERYWFEDNSKTLNTKTAANVSVLHPLIHENISDLDQQCYRSVFSGEEFFAKDYRINGAVALSPFAAIEMARAAVALATSKKSGAQGMELSNMIWEQPILLPAKKEIITALFANDPSSGGHEWIDVEIHSEESETEKPHFYGSVVFGTQPETGKIDIAQLRKQMQQGASTQVDIYEVLARLGITYGATRQGITTVYHREKELLLEVNLAPSEDNYLLRPAIMDVALLAGSYLATELDRSSQPVVPHSLDAVRIISACSTDMVVWVRSSAKSDKTLDVDLMDQHGNVCAQMRGLSFNQFTAERADIENRQSTTVVREETLATGEQQQEVSQQMFFREYWKEQPLASGVSLPEGKQIVIFADEEFGKVVNGSEQWAGAVVVSQGDNYQKVSDSAYYCRLNNGGDIQKVLNGVPKSDIPLTLIYTWAKDQKETGIHTLFNLFKAIKEFNHPVDVILTGHYDPSSPDTCWDYSWIGFERSLKLLLPDVRLSLLYTDSSSHTPQQLLDAAQQPGIIWYKGQQRFALSFEPCELNKTTQEPVLKKNGSYLITGGCGELGFRFAHYLAREYQAKLILLGRRSLTPGIRQKVDELKKAGAQEVHYAAVDISNREALALWAGKLPFDLSGVIHAAGVESVQPFYEKTADSINSVLHPKSVGTVLLDEMLDHQRLDFVCYFSSSAALLGDFGSCDYAIANRFQMAYAYHRQQKKQGNGRSLVINWPFWKEGGMGKGDAEEAAFYLKSSGQEMLETAEGIAIWHDIIRSDQAQTLVMKGKPTRVEQFLGRIYEAKKPVETVERQQNMPAHISKGWKVQYQDLSPKECVFADLVKLVSSSLKIPAEKLDGITNLADYGFDSISLATFAKRLQEHFSLAVTPALFFNYATIGKLSEYFTGEHQTHIQEFYSKPQSAVNEMKIPATAKPINTTNNRSQVRKRFLHTRAEGRLNNAGLKQEPIAVIGMSGRFPKADTVDQLWTILEKGESAITEIPSSRWNWRDYFTESGDPANKISTNKGGFISNVDEFDPLFFEISPREAEATDPGQRLLLMEAYKAIEDAQIDPSSLRGSSVGVFVGMEESQYDSLVVDEQGVGNSGNAMISSRLSYYLDLHGPTIATNTACSSGLVALHQAIMSLRNGECESTLVAGISSFILSPTFYMKMSQAGMLSQDGQCYSFAKRANGIGVGEAVVVLMLKPLSAAIAAGNPIYGTIKGSGINFDGKTNGVTAPNGKRQEELIRNIYTNYSINPADISHIVAHGTGTKLGDPIELNALNEAFKKLSAEQSTSRQQPCAITSCKSNLGHTMAASGLVSVVSLLKGLQHNTIPATINCDDENDYITWEDSPFYINKATREWEKENDKPRMGGVSSFGRSGTNAHVVIEEYMPPVNEHSAVVVAPKDSSVIIALSAKTGEQLKQKASDLLTFISTPDQTTEEPVAKSIDLVALAYSLQVTREAMEVRLGFIVNTIEELADKLRSWLNAEEDIEGAYSGEVKLHDPSVSLFNVDADLQETIDKWITNKRLSKLLDLWVKGLVLDWNKLYGEVKPRRINVPKYPFAKERYWVDKKAEKATTDQHTGNGQRVNGNYELIEDILSKVEDESLDVDQAVKLLNNGSYMQ</sequence>
<feature type="region of interest" description="N-terminal hotdog fold" evidence="10">
    <location>
        <begin position="3241"/>
        <end position="3367"/>
    </location>
</feature>
<dbReference type="InterPro" id="IPR018201">
    <property type="entry name" value="Ketoacyl_synth_AS"/>
</dbReference>
<evidence type="ECO:0000313" key="17">
    <source>
        <dbReference type="EMBL" id="ELR72061.1"/>
    </source>
</evidence>
<dbReference type="Proteomes" id="UP000011135">
    <property type="component" value="Unassembled WGS sequence"/>
</dbReference>
<dbReference type="SUPFAM" id="SSF47336">
    <property type="entry name" value="ACP-like"/>
    <property type="match status" value="4"/>
</dbReference>
<dbReference type="InterPro" id="IPR029045">
    <property type="entry name" value="ClpP/crotonase-like_dom_sf"/>
</dbReference>
<dbReference type="SUPFAM" id="SSF53901">
    <property type="entry name" value="Thiolase-like"/>
    <property type="match status" value="3"/>
</dbReference>
<dbReference type="Gene3D" id="3.40.47.10">
    <property type="match status" value="3"/>
</dbReference>
<dbReference type="GO" id="GO:0071770">
    <property type="term" value="P:DIM/DIP cell wall layer assembly"/>
    <property type="evidence" value="ECO:0007669"/>
    <property type="project" value="TreeGrafter"/>
</dbReference>
<feature type="domain" description="Carrier" evidence="14">
    <location>
        <begin position="511"/>
        <end position="587"/>
    </location>
</feature>
<evidence type="ECO:0000259" key="14">
    <source>
        <dbReference type="PROSITE" id="PS50075"/>
    </source>
</evidence>
<dbReference type="STRING" id="1237149.C900_01926"/>
<dbReference type="InterPro" id="IPR020841">
    <property type="entry name" value="PKS_Beta-ketoAc_synthase_dom"/>
</dbReference>
<dbReference type="Pfam" id="PF14765">
    <property type="entry name" value="PS-DH"/>
    <property type="match status" value="2"/>
</dbReference>
<dbReference type="InterPro" id="IPR014030">
    <property type="entry name" value="Ketoacyl_synth_N"/>
</dbReference>
<dbReference type="InterPro" id="IPR009081">
    <property type="entry name" value="PP-bd_ACP"/>
</dbReference>
<dbReference type="Pfam" id="PF22336">
    <property type="entry name" value="RhiE-like_linker"/>
    <property type="match status" value="3"/>
</dbReference>
<keyword evidence="18" id="KW-1185">Reference proteome</keyword>
<dbReference type="eggNOG" id="COG4221">
    <property type="taxonomic scope" value="Bacteria"/>
</dbReference>
<evidence type="ECO:0000256" key="3">
    <source>
        <dbReference type="ARBA" id="ARBA00022450"/>
    </source>
</evidence>
<dbReference type="Gene3D" id="3.90.226.10">
    <property type="entry name" value="2-enoyl-CoA Hydratase, Chain A, domain 1"/>
    <property type="match status" value="3"/>
</dbReference>
<feature type="domain" description="Carrier" evidence="14">
    <location>
        <begin position="2489"/>
        <end position="2566"/>
    </location>
</feature>
<evidence type="ECO:0000313" key="18">
    <source>
        <dbReference type="Proteomes" id="UP000011135"/>
    </source>
</evidence>
<feature type="domain" description="Ketosynthase family 3 (KS3)" evidence="15">
    <location>
        <begin position="2627"/>
        <end position="3050"/>
    </location>
</feature>
<dbReference type="SMART" id="SM00823">
    <property type="entry name" value="PKS_PP"/>
    <property type="match status" value="4"/>
</dbReference>
<protein>
    <submittedName>
        <fullName evidence="17">Malonyl CoA-acyl carrier protein transacylase</fullName>
    </submittedName>
</protein>
<feature type="region of interest" description="Disordered" evidence="12">
    <location>
        <begin position="2359"/>
        <end position="2378"/>
    </location>
</feature>
<evidence type="ECO:0000256" key="7">
    <source>
        <dbReference type="ARBA" id="ARBA00022737"/>
    </source>
</evidence>
<keyword evidence="5" id="KW-0597">Phosphoprotein</keyword>
<dbReference type="PROSITE" id="PS00606">
    <property type="entry name" value="KS3_1"/>
    <property type="match status" value="2"/>
</dbReference>
<dbReference type="InterPro" id="IPR018376">
    <property type="entry name" value="Enoyl-CoA_hyd/isom_CS"/>
</dbReference>
<dbReference type="PANTHER" id="PTHR43775:SF37">
    <property type="entry name" value="SI:DKEY-61P9.11"/>
    <property type="match status" value="1"/>
</dbReference>
<dbReference type="InterPro" id="IPR006162">
    <property type="entry name" value="Ppantetheine_attach_site"/>
</dbReference>
<feature type="region of interest" description="N-terminal hotdog fold" evidence="10">
    <location>
        <begin position="1262"/>
        <end position="1387"/>
    </location>
</feature>
<evidence type="ECO:0000259" key="16">
    <source>
        <dbReference type="PROSITE" id="PS52019"/>
    </source>
</evidence>
<feature type="domain" description="Carrier" evidence="14">
    <location>
        <begin position="4028"/>
        <end position="4105"/>
    </location>
</feature>
<feature type="region of interest" description="C-terminal hotdog fold" evidence="10">
    <location>
        <begin position="1400"/>
        <end position="1543"/>
    </location>
</feature>
<dbReference type="InterPro" id="IPR049551">
    <property type="entry name" value="PKS_DH_C"/>
</dbReference>
<dbReference type="Pfam" id="PF00109">
    <property type="entry name" value="ketoacyl-synt"/>
    <property type="match status" value="3"/>
</dbReference>
<dbReference type="InterPro" id="IPR036291">
    <property type="entry name" value="NAD(P)-bd_dom_sf"/>
</dbReference>
<dbReference type="SUPFAM" id="SSF52096">
    <property type="entry name" value="ClpP/crotonase"/>
    <property type="match status" value="3"/>
</dbReference>
<dbReference type="InterPro" id="IPR049900">
    <property type="entry name" value="PKS_mFAS_DH"/>
</dbReference>
<dbReference type="InterPro" id="IPR042104">
    <property type="entry name" value="PKS_dehydratase_sf"/>
</dbReference>
<dbReference type="InterPro" id="IPR020806">
    <property type="entry name" value="PKS_PP-bd"/>
</dbReference>
<comment type="caution">
    <text evidence="17">The sequence shown here is derived from an EMBL/GenBank/DDBJ whole genome shotgun (WGS) entry which is preliminary data.</text>
</comment>
<proteinExistence type="inferred from homology"/>
<feature type="region of interest" description="C-terminal hotdog fold" evidence="10">
    <location>
        <begin position="3381"/>
        <end position="3520"/>
    </location>
</feature>
<dbReference type="GO" id="GO:0004435">
    <property type="term" value="F:phosphatidylinositol-4,5-bisphosphate phospholipase C activity"/>
    <property type="evidence" value="ECO:0007669"/>
    <property type="project" value="InterPro"/>
</dbReference>
<dbReference type="GO" id="GO:0004312">
    <property type="term" value="F:fatty acid synthase activity"/>
    <property type="evidence" value="ECO:0007669"/>
    <property type="project" value="TreeGrafter"/>
</dbReference>
<dbReference type="GO" id="GO:0035556">
    <property type="term" value="P:intracellular signal transduction"/>
    <property type="evidence" value="ECO:0007669"/>
    <property type="project" value="InterPro"/>
</dbReference>
<feature type="domain" description="Carrier" evidence="14">
    <location>
        <begin position="2379"/>
        <end position="2453"/>
    </location>
</feature>
<dbReference type="Gene3D" id="6.20.390.20">
    <property type="match status" value="1"/>
</dbReference>
<comment type="caution">
    <text evidence="10">Lacks conserved residue(s) required for the propagation of feature annotation.</text>
</comment>
<dbReference type="InterPro" id="IPR057326">
    <property type="entry name" value="KR_dom"/>
</dbReference>